<dbReference type="EMBL" id="CP013232">
    <property type="protein sequence ID" value="AMO96126.1"/>
    <property type="molecule type" value="Genomic_DNA"/>
</dbReference>
<reference evidence="1 2" key="1">
    <citation type="submission" date="2015-11" db="EMBL/GenBank/DDBJ databases">
        <title>Exploring the genomic traits of fungus-feeding bacterial genus Collimonas.</title>
        <authorList>
            <person name="Song C."/>
            <person name="Schmidt R."/>
            <person name="de Jager V."/>
            <person name="Krzyzanowska D."/>
            <person name="Jongedijk E."/>
            <person name="Cankar K."/>
            <person name="Beekwilder J."/>
            <person name="van Veen A."/>
            <person name="de Boer W."/>
            <person name="van Veen J.A."/>
            <person name="Garbeva P."/>
        </authorList>
    </citation>
    <scope>NUCLEOTIDE SEQUENCE [LARGE SCALE GENOMIC DNA]</scope>
    <source>
        <strain evidence="1 2">Ter6</strain>
    </source>
</reference>
<evidence type="ECO:0000313" key="1">
    <source>
        <dbReference type="EMBL" id="AMO96126.1"/>
    </source>
</evidence>
<dbReference type="PATRIC" id="fig|158899.10.peg.3471"/>
<dbReference type="RefSeq" id="WP_167351405.1">
    <property type="nucleotide sequence ID" value="NZ_CP013232.1"/>
</dbReference>
<dbReference type="AlphaFoldDB" id="A0A127PE92"/>
<dbReference type="Proteomes" id="UP000072421">
    <property type="component" value="Chromosome"/>
</dbReference>
<accession>A0A127PE92</accession>
<gene>
    <name evidence="1" type="ORF">CFter6_3493</name>
</gene>
<protein>
    <submittedName>
        <fullName evidence="1">Uncharacterized protein</fullName>
    </submittedName>
</protein>
<proteinExistence type="predicted"/>
<organism evidence="1">
    <name type="scientific">Collimonas fungivorans</name>
    <dbReference type="NCBI Taxonomy" id="158899"/>
    <lineage>
        <taxon>Bacteria</taxon>
        <taxon>Pseudomonadati</taxon>
        <taxon>Pseudomonadota</taxon>
        <taxon>Betaproteobacteria</taxon>
        <taxon>Burkholderiales</taxon>
        <taxon>Oxalobacteraceae</taxon>
        <taxon>Collimonas</taxon>
    </lineage>
</organism>
<sequence>MDIADASAVIAIAKEKQRWPGLYSNRIRRLREISGNDFTHDITIG</sequence>
<evidence type="ECO:0000313" key="2">
    <source>
        <dbReference type="Proteomes" id="UP000072421"/>
    </source>
</evidence>
<name>A0A127PE92_9BURK</name>